<dbReference type="AlphaFoldDB" id="A0A2W5PR33"/>
<protein>
    <recommendedName>
        <fullName evidence="4">Porin domain-containing protein</fullName>
    </recommendedName>
</protein>
<proteinExistence type="predicted"/>
<name>A0A2W5PR33_9BACT</name>
<gene>
    <name evidence="2" type="ORF">DI551_08925</name>
</gene>
<sequence>MFWKIIPKVFVMSLMSRFSTYAAALSGVVTTPALTTAQTAPGLRVTTGLQVDSHLSAGQTDKFGDRKVIGGAARLANGLTFGVEAGIVTPQFTVHNQSRDTASIIGTVGYESDYQKSKPQIGFYASVGSVNGAILRAAHNIVTAMHGTKARSSAASSGRRFAAGVAGRFDIGETLAEGAFENVALNASSFAIARTDKVSIGSALFASYNMGKDAHFRPDIPGMPLDSQKSDLSIYGGAIIEGRAYDLPTHHLNTNFLKATCVGGLSASLKRFTLGGEIQHDLSDDVHRGRGKPVTRYVAKLGVNF</sequence>
<dbReference type="EMBL" id="QFQB01000070">
    <property type="protein sequence ID" value="PZQ44953.1"/>
    <property type="molecule type" value="Genomic_DNA"/>
</dbReference>
<evidence type="ECO:0000256" key="1">
    <source>
        <dbReference type="SAM" id="SignalP"/>
    </source>
</evidence>
<organism evidence="2 3">
    <name type="scientific">Micavibrio aeruginosavorus</name>
    <dbReference type="NCBI Taxonomy" id="349221"/>
    <lineage>
        <taxon>Bacteria</taxon>
        <taxon>Pseudomonadati</taxon>
        <taxon>Bdellovibrionota</taxon>
        <taxon>Bdellovibrionia</taxon>
        <taxon>Bdellovibrionales</taxon>
        <taxon>Pseudobdellovibrionaceae</taxon>
        <taxon>Micavibrio</taxon>
    </lineage>
</organism>
<feature type="chain" id="PRO_5016076747" description="Porin domain-containing protein" evidence="1">
    <location>
        <begin position="23"/>
        <end position="305"/>
    </location>
</feature>
<reference evidence="2 3" key="1">
    <citation type="submission" date="2017-08" db="EMBL/GenBank/DDBJ databases">
        <title>Infants hospitalized years apart are colonized by the same room-sourced microbial strains.</title>
        <authorList>
            <person name="Brooks B."/>
            <person name="Olm M.R."/>
            <person name="Firek B.A."/>
            <person name="Baker R."/>
            <person name="Thomas B.C."/>
            <person name="Morowitz M.J."/>
            <person name="Banfield J.F."/>
        </authorList>
    </citation>
    <scope>NUCLEOTIDE SEQUENCE [LARGE SCALE GENOMIC DNA]</scope>
    <source>
        <strain evidence="2">S2_005_002_R2_29</strain>
    </source>
</reference>
<dbReference type="Proteomes" id="UP000249417">
    <property type="component" value="Unassembled WGS sequence"/>
</dbReference>
<accession>A0A2W5PR33</accession>
<evidence type="ECO:0000313" key="2">
    <source>
        <dbReference type="EMBL" id="PZQ44953.1"/>
    </source>
</evidence>
<keyword evidence="1" id="KW-0732">Signal</keyword>
<feature type="signal peptide" evidence="1">
    <location>
        <begin position="1"/>
        <end position="22"/>
    </location>
</feature>
<evidence type="ECO:0000313" key="3">
    <source>
        <dbReference type="Proteomes" id="UP000249417"/>
    </source>
</evidence>
<comment type="caution">
    <text evidence="2">The sequence shown here is derived from an EMBL/GenBank/DDBJ whole genome shotgun (WGS) entry which is preliminary data.</text>
</comment>
<evidence type="ECO:0008006" key="4">
    <source>
        <dbReference type="Google" id="ProtNLM"/>
    </source>
</evidence>